<gene>
    <name evidence="7" type="ORF">DQK91_18130</name>
    <name evidence="6" type="ORF">E8L03_12850</name>
</gene>
<reference evidence="6 9" key="2">
    <citation type="submission" date="2019-04" db="EMBL/GenBank/DDBJ databases">
        <title>Isolation and culture of sulfate reducing bacteria from the cold seep of the South China Sea.</title>
        <authorList>
            <person name="Sun C."/>
            <person name="Liu R."/>
        </authorList>
    </citation>
    <scope>NUCLEOTIDE SEQUENCE [LARGE SCALE GENOMIC DNA]</scope>
    <source>
        <strain evidence="6 9">CS1</strain>
    </source>
</reference>
<dbReference type="Pfam" id="PF00455">
    <property type="entry name" value="DeoRC"/>
    <property type="match status" value="1"/>
</dbReference>
<dbReference type="PROSITE" id="PS51000">
    <property type="entry name" value="HTH_DEOR_2"/>
    <property type="match status" value="1"/>
</dbReference>
<keyword evidence="3" id="KW-0238">DNA-binding</keyword>
<keyword evidence="9" id="KW-1185">Reference proteome</keyword>
<dbReference type="Gene3D" id="1.10.10.10">
    <property type="entry name" value="Winged helix-like DNA-binding domain superfamily/Winged helix DNA-binding domain"/>
    <property type="match status" value="1"/>
</dbReference>
<sequence length="265" mass="29462">MKECGSMKVQSRRELISKLVNEQGFASLEFLAEKCGVSTQTIRRDLQALCDDNMITRHHGGASPNSSLLNTSYDVRRISLLPEKRELAAEAVRQIAPNRMLFLSAGSTMEVVAQELKKLSSICVLTNNLHAAMHLYREENIDLFMSCGQVRKSNGGIVGTNSIDFVSNFRVDYMIMGIGAISPDGLLLEYDYNEGLLMRRMMQNANKVILVTDSTKYERNATVKVAHLSDVDILVTDQEPPVAIADICSSNNVRVVIPHGMHEDK</sequence>
<evidence type="ECO:0000313" key="9">
    <source>
        <dbReference type="Proteomes" id="UP000503251"/>
    </source>
</evidence>
<dbReference type="SUPFAM" id="SSF46785">
    <property type="entry name" value="Winged helix' DNA-binding domain"/>
    <property type="match status" value="1"/>
</dbReference>
<evidence type="ECO:0000313" key="6">
    <source>
        <dbReference type="EMBL" id="QJT09772.1"/>
    </source>
</evidence>
<dbReference type="InterPro" id="IPR018356">
    <property type="entry name" value="Tscrpt_reg_HTH_DeoR_CS"/>
</dbReference>
<dbReference type="SMART" id="SM01134">
    <property type="entry name" value="DeoRC"/>
    <property type="match status" value="1"/>
</dbReference>
<evidence type="ECO:0000256" key="1">
    <source>
        <dbReference type="ARBA" id="ARBA00022491"/>
    </source>
</evidence>
<dbReference type="OrthoDB" id="9814815at2"/>
<organism evidence="7 8">
    <name type="scientific">Oceanidesulfovibrio marinus</name>
    <dbReference type="NCBI Taxonomy" id="370038"/>
    <lineage>
        <taxon>Bacteria</taxon>
        <taxon>Pseudomonadati</taxon>
        <taxon>Thermodesulfobacteriota</taxon>
        <taxon>Desulfovibrionia</taxon>
        <taxon>Desulfovibrionales</taxon>
        <taxon>Desulfovibrionaceae</taxon>
        <taxon>Oceanidesulfovibrio</taxon>
    </lineage>
</organism>
<dbReference type="AlphaFoldDB" id="A0A6P1ZD22"/>
<dbReference type="EMBL" id="QMIF01000015">
    <property type="protein sequence ID" value="TVM31584.1"/>
    <property type="molecule type" value="Genomic_DNA"/>
</dbReference>
<dbReference type="EMBL" id="CP039543">
    <property type="protein sequence ID" value="QJT09772.1"/>
    <property type="molecule type" value="Genomic_DNA"/>
</dbReference>
<reference evidence="7 8" key="1">
    <citation type="submission" date="2018-06" db="EMBL/GenBank/DDBJ databases">
        <title>Complete genome of Desulfovibrio marinus P48SEP.</title>
        <authorList>
            <person name="Crispim J.S."/>
            <person name="Vidigal P.M.P."/>
            <person name="Silva L.C.F."/>
            <person name="Araujo L.C."/>
            <person name="Laguardia C.N."/>
            <person name="Dias R.S."/>
            <person name="Sousa M.P."/>
            <person name="Paula S.O."/>
            <person name="Silva C."/>
        </authorList>
    </citation>
    <scope>NUCLEOTIDE SEQUENCE [LARGE SCALE GENOMIC DNA]</scope>
    <source>
        <strain evidence="7 8">P48SEP</strain>
    </source>
</reference>
<dbReference type="GO" id="GO:0003677">
    <property type="term" value="F:DNA binding"/>
    <property type="evidence" value="ECO:0007669"/>
    <property type="project" value="UniProtKB-KW"/>
</dbReference>
<name>A0A6P1ZD22_9BACT</name>
<dbReference type="InterPro" id="IPR036390">
    <property type="entry name" value="WH_DNA-bd_sf"/>
</dbReference>
<dbReference type="SMART" id="SM00420">
    <property type="entry name" value="HTH_DEOR"/>
    <property type="match status" value="1"/>
</dbReference>
<protein>
    <submittedName>
        <fullName evidence="7">DeoR family transcriptional regulator</fullName>
    </submittedName>
    <submittedName>
        <fullName evidence="6">DeoR/GlpR transcriptional regulator</fullName>
    </submittedName>
</protein>
<dbReference type="InterPro" id="IPR050313">
    <property type="entry name" value="Carb_Metab_HTH_regulators"/>
</dbReference>
<dbReference type="InterPro" id="IPR036388">
    <property type="entry name" value="WH-like_DNA-bd_sf"/>
</dbReference>
<proteinExistence type="predicted"/>
<dbReference type="PANTHER" id="PTHR30363:SF4">
    <property type="entry name" value="GLYCEROL-3-PHOSPHATE REGULON REPRESSOR"/>
    <property type="match status" value="1"/>
</dbReference>
<evidence type="ECO:0000259" key="5">
    <source>
        <dbReference type="PROSITE" id="PS51000"/>
    </source>
</evidence>
<dbReference type="Gene3D" id="3.40.50.1360">
    <property type="match status" value="1"/>
</dbReference>
<evidence type="ECO:0000313" key="8">
    <source>
        <dbReference type="Proteomes" id="UP000434052"/>
    </source>
</evidence>
<dbReference type="Proteomes" id="UP000434052">
    <property type="component" value="Unassembled WGS sequence"/>
</dbReference>
<dbReference type="GO" id="GO:0003700">
    <property type="term" value="F:DNA-binding transcription factor activity"/>
    <property type="evidence" value="ECO:0007669"/>
    <property type="project" value="InterPro"/>
</dbReference>
<dbReference type="InterPro" id="IPR014036">
    <property type="entry name" value="DeoR-like_C"/>
</dbReference>
<dbReference type="Pfam" id="PF08220">
    <property type="entry name" value="HTH_DeoR"/>
    <property type="match status" value="1"/>
</dbReference>
<keyword evidence="4" id="KW-0804">Transcription</keyword>
<feature type="domain" description="HTH deoR-type" evidence="5">
    <location>
        <begin position="9"/>
        <end position="64"/>
    </location>
</feature>
<dbReference type="PRINTS" id="PR00037">
    <property type="entry name" value="HTHLACR"/>
</dbReference>
<keyword evidence="1" id="KW-0678">Repressor</keyword>
<accession>A0A6P1ZD22</accession>
<dbReference type="InterPro" id="IPR037171">
    <property type="entry name" value="NagB/RpiA_transferase-like"/>
</dbReference>
<evidence type="ECO:0000256" key="3">
    <source>
        <dbReference type="ARBA" id="ARBA00023125"/>
    </source>
</evidence>
<evidence type="ECO:0000256" key="2">
    <source>
        <dbReference type="ARBA" id="ARBA00023015"/>
    </source>
</evidence>
<dbReference type="PROSITE" id="PS00894">
    <property type="entry name" value="HTH_DEOR_1"/>
    <property type="match status" value="1"/>
</dbReference>
<evidence type="ECO:0000256" key="4">
    <source>
        <dbReference type="ARBA" id="ARBA00023163"/>
    </source>
</evidence>
<keyword evidence="2" id="KW-0805">Transcription regulation</keyword>
<dbReference type="SUPFAM" id="SSF100950">
    <property type="entry name" value="NagB/RpiA/CoA transferase-like"/>
    <property type="match status" value="1"/>
</dbReference>
<dbReference type="InterPro" id="IPR001034">
    <property type="entry name" value="DeoR_HTH"/>
</dbReference>
<evidence type="ECO:0000313" key="7">
    <source>
        <dbReference type="EMBL" id="TVM31584.1"/>
    </source>
</evidence>
<dbReference type="PANTHER" id="PTHR30363">
    <property type="entry name" value="HTH-TYPE TRANSCRIPTIONAL REGULATOR SRLR-RELATED"/>
    <property type="match status" value="1"/>
</dbReference>
<dbReference type="Proteomes" id="UP000503251">
    <property type="component" value="Chromosome"/>
</dbReference>